<dbReference type="PANTHER" id="PTHR43542">
    <property type="entry name" value="METHYLTRANSFERASE"/>
    <property type="match status" value="1"/>
</dbReference>
<protein>
    <submittedName>
        <fullName evidence="4">N-6 DNA methylase</fullName>
    </submittedName>
</protein>
<dbReference type="OrthoDB" id="9803017at2"/>
<dbReference type="PIRSF" id="PIRSF004553">
    <property type="entry name" value="CHP00095"/>
    <property type="match status" value="1"/>
</dbReference>
<gene>
    <name evidence="4" type="ORF">DKM44_08040</name>
</gene>
<dbReference type="AlphaFoldDB" id="A0A2Z3JN99"/>
<evidence type="ECO:0000256" key="2">
    <source>
        <dbReference type="ARBA" id="ARBA00022679"/>
    </source>
</evidence>
<keyword evidence="5" id="KW-1185">Reference proteome</keyword>
<reference evidence="4 5" key="1">
    <citation type="submission" date="2018-05" db="EMBL/GenBank/DDBJ databases">
        <title>Complete Genome Sequence of Deinococcus sp. strain 17bor-2.</title>
        <authorList>
            <person name="Srinivasan S."/>
        </authorList>
    </citation>
    <scope>NUCLEOTIDE SEQUENCE [LARGE SCALE GENOMIC DNA]</scope>
    <source>
        <strain evidence="4 5">17bor-2</strain>
    </source>
</reference>
<dbReference type="GO" id="GO:0003676">
    <property type="term" value="F:nucleic acid binding"/>
    <property type="evidence" value="ECO:0007669"/>
    <property type="project" value="InterPro"/>
</dbReference>
<dbReference type="InterPro" id="IPR004398">
    <property type="entry name" value="RNA_MeTrfase_RsmD"/>
</dbReference>
<evidence type="ECO:0000256" key="1">
    <source>
        <dbReference type="ARBA" id="ARBA00022603"/>
    </source>
</evidence>
<dbReference type="KEGG" id="dez:DKM44_08040"/>
<keyword evidence="2" id="KW-0808">Transferase</keyword>
<dbReference type="Gene3D" id="3.40.50.150">
    <property type="entry name" value="Vaccinia Virus protein VP39"/>
    <property type="match status" value="1"/>
</dbReference>
<evidence type="ECO:0000313" key="4">
    <source>
        <dbReference type="EMBL" id="AWN24560.1"/>
    </source>
</evidence>
<evidence type="ECO:0000256" key="3">
    <source>
        <dbReference type="SAM" id="MobiDB-lite"/>
    </source>
</evidence>
<dbReference type="Pfam" id="PF03602">
    <property type="entry name" value="Cons_hypoth95"/>
    <property type="match status" value="1"/>
</dbReference>
<feature type="compositionally biased region" description="Polar residues" evidence="3">
    <location>
        <begin position="182"/>
        <end position="192"/>
    </location>
</feature>
<dbReference type="PROSITE" id="PS00092">
    <property type="entry name" value="N6_MTASE"/>
    <property type="match status" value="1"/>
</dbReference>
<evidence type="ECO:0000313" key="5">
    <source>
        <dbReference type="Proteomes" id="UP000245368"/>
    </source>
</evidence>
<dbReference type="GO" id="GO:0031167">
    <property type="term" value="P:rRNA methylation"/>
    <property type="evidence" value="ECO:0007669"/>
    <property type="project" value="InterPro"/>
</dbReference>
<dbReference type="CDD" id="cd02440">
    <property type="entry name" value="AdoMet_MTases"/>
    <property type="match status" value="1"/>
</dbReference>
<proteinExistence type="predicted"/>
<dbReference type="GO" id="GO:0008168">
    <property type="term" value="F:methyltransferase activity"/>
    <property type="evidence" value="ECO:0007669"/>
    <property type="project" value="UniProtKB-KW"/>
</dbReference>
<accession>A0A2Z3JN99</accession>
<feature type="region of interest" description="Disordered" evidence="3">
    <location>
        <begin position="178"/>
        <end position="200"/>
    </location>
</feature>
<dbReference type="Proteomes" id="UP000245368">
    <property type="component" value="Chromosome"/>
</dbReference>
<name>A0A2Z3JN99_9DEIO</name>
<sequence length="200" mass="21629">MSVRILGGVAKGRALKVPDSARPSTARLRKSLFDLLYSRRHEGDSFIDLHGGSGAIGLEAASRGYQVTLIEKDVRAIKALEQSARDLGLRVRVLRGDTDALIGQLPPHDVIFSDPPYSQDIPKLTRRILASTLMSDTSLLIVQHPVRVMPGDMAGFSAERRVYGSNALTLYTRSAAEASAFPSLSSPSQETPGEQDAQDT</sequence>
<dbReference type="InterPro" id="IPR029063">
    <property type="entry name" value="SAM-dependent_MTases_sf"/>
</dbReference>
<keyword evidence="1 4" id="KW-0489">Methyltransferase</keyword>
<organism evidence="4 5">
    <name type="scientific">Deinococcus irradiatisoli</name>
    <dbReference type="NCBI Taxonomy" id="2202254"/>
    <lineage>
        <taxon>Bacteria</taxon>
        <taxon>Thermotogati</taxon>
        <taxon>Deinococcota</taxon>
        <taxon>Deinococci</taxon>
        <taxon>Deinococcales</taxon>
        <taxon>Deinococcaceae</taxon>
        <taxon>Deinococcus</taxon>
    </lineage>
</organism>
<dbReference type="PANTHER" id="PTHR43542:SF1">
    <property type="entry name" value="METHYLTRANSFERASE"/>
    <property type="match status" value="1"/>
</dbReference>
<dbReference type="EMBL" id="CP029494">
    <property type="protein sequence ID" value="AWN24560.1"/>
    <property type="molecule type" value="Genomic_DNA"/>
</dbReference>
<dbReference type="InterPro" id="IPR002052">
    <property type="entry name" value="DNA_methylase_N6_adenine_CS"/>
</dbReference>
<dbReference type="SUPFAM" id="SSF53335">
    <property type="entry name" value="S-adenosyl-L-methionine-dependent methyltransferases"/>
    <property type="match status" value="1"/>
</dbReference>